<gene>
    <name evidence="3" type="ORF">VaNZ11_001613</name>
</gene>
<sequence>SYSLSHSGLREGALTGRSGGPQADPTCPLGAATYPGGLTCPNAANSMKNGWLTLLDSKPRNNITGTFFGLIKLPATSARRDSVALLVVPSISKVATDPSHSATSTFYISYRRRSNDRAYDT</sequence>
<dbReference type="InterPro" id="IPR008752">
    <property type="entry name" value="Peptidase_M11"/>
</dbReference>
<organism evidence="3 4">
    <name type="scientific">Volvox africanus</name>
    <dbReference type="NCBI Taxonomy" id="51714"/>
    <lineage>
        <taxon>Eukaryota</taxon>
        <taxon>Viridiplantae</taxon>
        <taxon>Chlorophyta</taxon>
        <taxon>core chlorophytes</taxon>
        <taxon>Chlorophyceae</taxon>
        <taxon>CS clade</taxon>
        <taxon>Chlamydomonadales</taxon>
        <taxon>Volvocaceae</taxon>
        <taxon>Volvox</taxon>
    </lineage>
</organism>
<name>A0ABQ5RQZ9_9CHLO</name>
<dbReference type="Pfam" id="PF05548">
    <property type="entry name" value="Peptidase_M11"/>
    <property type="match status" value="1"/>
</dbReference>
<proteinExistence type="predicted"/>
<keyword evidence="4" id="KW-1185">Reference proteome</keyword>
<dbReference type="Proteomes" id="UP001165090">
    <property type="component" value="Unassembled WGS sequence"/>
</dbReference>
<evidence type="ECO:0000259" key="2">
    <source>
        <dbReference type="Pfam" id="PF05548"/>
    </source>
</evidence>
<feature type="non-terminal residue" evidence="3">
    <location>
        <position position="1"/>
    </location>
</feature>
<comment type="caution">
    <text evidence="3">The sequence shown here is derived from an EMBL/GenBank/DDBJ whole genome shotgun (WGS) entry which is preliminary data.</text>
</comment>
<evidence type="ECO:0000256" key="1">
    <source>
        <dbReference type="SAM" id="MobiDB-lite"/>
    </source>
</evidence>
<evidence type="ECO:0000313" key="3">
    <source>
        <dbReference type="EMBL" id="GLI59674.1"/>
    </source>
</evidence>
<accession>A0ABQ5RQZ9</accession>
<feature type="region of interest" description="Disordered" evidence="1">
    <location>
        <begin position="1"/>
        <end position="26"/>
    </location>
</feature>
<feature type="domain" description="Peptidase M11 gametolysin" evidence="2">
    <location>
        <begin position="36"/>
        <end position="116"/>
    </location>
</feature>
<evidence type="ECO:0000313" key="4">
    <source>
        <dbReference type="Proteomes" id="UP001165090"/>
    </source>
</evidence>
<dbReference type="EMBL" id="BSDZ01000004">
    <property type="protein sequence ID" value="GLI59674.1"/>
    <property type="molecule type" value="Genomic_DNA"/>
</dbReference>
<feature type="non-terminal residue" evidence="3">
    <location>
        <position position="121"/>
    </location>
</feature>
<reference evidence="3 4" key="1">
    <citation type="journal article" date="2023" name="IScience">
        <title>Expanded male sex-determining region conserved during the evolution of homothallism in the green alga Volvox.</title>
        <authorList>
            <person name="Yamamoto K."/>
            <person name="Matsuzaki R."/>
            <person name="Mahakham W."/>
            <person name="Heman W."/>
            <person name="Sekimoto H."/>
            <person name="Kawachi M."/>
            <person name="Minakuchi Y."/>
            <person name="Toyoda A."/>
            <person name="Nozaki H."/>
        </authorList>
    </citation>
    <scope>NUCLEOTIDE SEQUENCE [LARGE SCALE GENOMIC DNA]</scope>
    <source>
        <strain evidence="3 4">NIES-4468</strain>
    </source>
</reference>
<protein>
    <recommendedName>
        <fullName evidence="2">Peptidase M11 gametolysin domain-containing protein</fullName>
    </recommendedName>
</protein>